<dbReference type="InterPro" id="IPR038252">
    <property type="entry name" value="UBA_E1_C_sf"/>
</dbReference>
<dbReference type="STRING" id="461836.A0A0L0DDR6"/>
<dbReference type="Pfam" id="PF16191">
    <property type="entry name" value="E1_4HB"/>
    <property type="match status" value="1"/>
</dbReference>
<dbReference type="SMART" id="SM00985">
    <property type="entry name" value="UBA_e1_C"/>
    <property type="match status" value="1"/>
</dbReference>
<organism evidence="10 11">
    <name type="scientific">Thecamonas trahens ATCC 50062</name>
    <dbReference type="NCBI Taxonomy" id="461836"/>
    <lineage>
        <taxon>Eukaryota</taxon>
        <taxon>Apusozoa</taxon>
        <taxon>Apusomonadida</taxon>
        <taxon>Apusomonadidae</taxon>
        <taxon>Thecamonas</taxon>
    </lineage>
</organism>
<evidence type="ECO:0000256" key="6">
    <source>
        <dbReference type="ARBA" id="ARBA00022741"/>
    </source>
</evidence>
<evidence type="ECO:0000259" key="9">
    <source>
        <dbReference type="SMART" id="SM00985"/>
    </source>
</evidence>
<dbReference type="RefSeq" id="XP_013757103.1">
    <property type="nucleotide sequence ID" value="XM_013901649.1"/>
</dbReference>
<comment type="catalytic activity">
    <reaction evidence="1">
        <text>ATP + ubiquitin + [E1 ubiquitin-activating enzyme]-L-cysteine = AMP + diphosphate + S-ubiquitinyl-[E1 ubiquitin-activating enzyme]-L-cysteine.</text>
        <dbReference type="EC" id="6.2.1.45"/>
    </reaction>
</comment>
<name>A0A0L0DDR6_THETB</name>
<dbReference type="Pfam" id="PF00899">
    <property type="entry name" value="ThiF"/>
    <property type="match status" value="1"/>
</dbReference>
<dbReference type="OMA" id="GANLHAF"/>
<keyword evidence="11" id="KW-1185">Reference proteome</keyword>
<evidence type="ECO:0000256" key="2">
    <source>
        <dbReference type="ARBA" id="ARBA00004906"/>
    </source>
</evidence>
<dbReference type="GO" id="GO:0004839">
    <property type="term" value="F:ubiquitin activating enzyme activity"/>
    <property type="evidence" value="ECO:0007669"/>
    <property type="project" value="UniProtKB-EC"/>
</dbReference>
<dbReference type="EC" id="6.2.1.45" evidence="4"/>
<keyword evidence="8" id="KW-0067">ATP-binding</keyword>
<dbReference type="SUPFAM" id="SSF69572">
    <property type="entry name" value="Activating enzymes of the ubiquitin-like proteins"/>
    <property type="match status" value="2"/>
</dbReference>
<dbReference type="FunFam" id="3.40.50.720:FF:000015">
    <property type="entry name" value="Ubiquitin-activating enzyme E1 1"/>
    <property type="match status" value="1"/>
</dbReference>
<dbReference type="eggNOG" id="KOG2012">
    <property type="taxonomic scope" value="Eukaryota"/>
</dbReference>
<dbReference type="GO" id="GO:0005737">
    <property type="term" value="C:cytoplasm"/>
    <property type="evidence" value="ECO:0007669"/>
    <property type="project" value="TreeGrafter"/>
</dbReference>
<comment type="pathway">
    <text evidence="2">Protein modification; protein ubiquitination.</text>
</comment>
<dbReference type="InterPro" id="IPR019572">
    <property type="entry name" value="UBA_E1_SCCH"/>
</dbReference>
<feature type="domain" description="Ubiquitin-activating enzyme E1 C-terminal" evidence="9">
    <location>
        <begin position="673"/>
        <end position="804"/>
    </location>
</feature>
<protein>
    <recommendedName>
        <fullName evidence="4">E1 ubiquitin-activating enzyme</fullName>
        <ecNumber evidence="4">6.2.1.45</ecNumber>
    </recommendedName>
</protein>
<evidence type="ECO:0000313" key="11">
    <source>
        <dbReference type="Proteomes" id="UP000054408"/>
    </source>
</evidence>
<dbReference type="InterPro" id="IPR032420">
    <property type="entry name" value="E1_4HB"/>
</dbReference>
<dbReference type="GO" id="GO:0005634">
    <property type="term" value="C:nucleus"/>
    <property type="evidence" value="ECO:0007669"/>
    <property type="project" value="TreeGrafter"/>
</dbReference>
<dbReference type="Pfam" id="PF10585">
    <property type="entry name" value="UBA_E1_SCCH"/>
    <property type="match status" value="1"/>
</dbReference>
<dbReference type="Gene3D" id="1.10.10.2660">
    <property type="entry name" value="Ubiquitin-activating enzyme E1, SCCH domain"/>
    <property type="match status" value="1"/>
</dbReference>
<dbReference type="InterPro" id="IPR018965">
    <property type="entry name" value="Ub-activating_enz_E1_C"/>
</dbReference>
<dbReference type="Pfam" id="PF09358">
    <property type="entry name" value="E1_UFD"/>
    <property type="match status" value="1"/>
</dbReference>
<dbReference type="Proteomes" id="UP000054408">
    <property type="component" value="Unassembled WGS sequence"/>
</dbReference>
<evidence type="ECO:0000256" key="3">
    <source>
        <dbReference type="ARBA" id="ARBA00005673"/>
    </source>
</evidence>
<dbReference type="GO" id="GO:0006511">
    <property type="term" value="P:ubiquitin-dependent protein catabolic process"/>
    <property type="evidence" value="ECO:0007669"/>
    <property type="project" value="TreeGrafter"/>
</dbReference>
<dbReference type="InterPro" id="IPR035985">
    <property type="entry name" value="Ubiquitin-activating_enz"/>
</dbReference>
<dbReference type="UniPathway" id="UPA00143"/>
<dbReference type="GeneID" id="25565592"/>
<dbReference type="InterPro" id="IPR000594">
    <property type="entry name" value="ThiF_NAD_FAD-bd"/>
</dbReference>
<gene>
    <name evidence="10" type="ORF">AMSG_06435</name>
</gene>
<evidence type="ECO:0000256" key="7">
    <source>
        <dbReference type="ARBA" id="ARBA00022786"/>
    </source>
</evidence>
<dbReference type="OrthoDB" id="10252231at2759"/>
<dbReference type="GO" id="GO:0006974">
    <property type="term" value="P:DNA damage response"/>
    <property type="evidence" value="ECO:0007669"/>
    <property type="project" value="TreeGrafter"/>
</dbReference>
<dbReference type="Gene3D" id="3.40.50.720">
    <property type="entry name" value="NAD(P)-binding Rossmann-like Domain"/>
    <property type="match status" value="1"/>
</dbReference>
<comment type="similarity">
    <text evidence="3">Belongs to the ubiquitin-activating E1 family.</text>
</comment>
<dbReference type="AlphaFoldDB" id="A0A0L0DDR6"/>
<dbReference type="Gene3D" id="3.10.290.60">
    <property type="entry name" value="Ubiquitin-activating enzyme E1, UFD domain"/>
    <property type="match status" value="1"/>
</dbReference>
<dbReference type="GO" id="GO:0005524">
    <property type="term" value="F:ATP binding"/>
    <property type="evidence" value="ECO:0007669"/>
    <property type="project" value="UniProtKB-KW"/>
</dbReference>
<dbReference type="EMBL" id="GL349460">
    <property type="protein sequence ID" value="KNC50276.1"/>
    <property type="molecule type" value="Genomic_DNA"/>
</dbReference>
<dbReference type="InterPro" id="IPR042063">
    <property type="entry name" value="Ubi_acti_E1_SCCH"/>
</dbReference>
<evidence type="ECO:0000256" key="1">
    <source>
        <dbReference type="ARBA" id="ARBA00000488"/>
    </source>
</evidence>
<evidence type="ECO:0000256" key="4">
    <source>
        <dbReference type="ARBA" id="ARBA00012990"/>
    </source>
</evidence>
<dbReference type="InterPro" id="IPR018075">
    <property type="entry name" value="UBQ-activ_enz_E1"/>
</dbReference>
<keyword evidence="7" id="KW-0833">Ubl conjugation pathway</keyword>
<sequence>MEELNNVPPARVTARTQDTVTLDLDASGFSAYVSGGVATQVKMPTVVSHKSLAERVVDPGELAVTDFAKFGRPQQLHVAFQGLHAFQAANAGALPELNNEEHAEAVVEYAVAWNAARAGGPLVDEVDAKLPRLLALHARAELSPMASIMGGIVAQEVVKVTGKFTPFDQYMYFDALEALADVEAAQKPSAAGDEYAPLGSRYDGQIAVFGRSFQAQLANLKYFMVGAGALGCEFLKGFAMMGVATAPDGVIHVTDDDHIAPSNLNRQFLFRSHHLNCSKSKTAAAVIQEMNPDININALELRVSPNTEDYFNDAFWMGLDGVTNALDNIKARLYVDSKCVSYKKSLLESGTLGTKSNVQVVIPHMTESYGASPDPPEKETPSCTLHNFPYLIEHTIQLAREEFETTFVKTPSDAIAYLKDGEAHLESMRHIHEKRMMLEGVHSLVAAKAGNVTFADCVAWARCEFERLYNHRIRTILLRLPADKVDEAGAPFWSGTKRIPSPIEFDAADPLHMAYIVSAANLRAAIFGLADATAEPDAIKAILADVAVPEFVDDASVQIQVKEGEEPEPAKADDDEDVIEATRKALDELSIPPVAFTPHVFEKDDDSNHHIDYIAAAANLRARNYNIGEVERLKIKMIAGRIIPALATTTAMTTGFVLLELYKLVRKAPIEAFKNGFFNLALPLFAFSEPLPPKKNTSPGPAGQRYIPDGYTEWDQMEIVGDLTVQEVKDWFTEKHGVNASMISRGSSLLYAEFMPAHASRLERKVTDLVRDSTGEEFDESVKRLELVVSCEDDEDNECDVPVTYLIFR</sequence>
<dbReference type="PANTHER" id="PTHR10953">
    <property type="entry name" value="UBIQUITIN-ACTIVATING ENZYME E1"/>
    <property type="match status" value="1"/>
</dbReference>
<evidence type="ECO:0000313" key="10">
    <source>
        <dbReference type="EMBL" id="KNC50276.1"/>
    </source>
</evidence>
<dbReference type="Gene3D" id="3.40.50.12550">
    <property type="entry name" value="Ubiquitin-activating enzyme E1, inactive adenylation domain, subdomain 2"/>
    <property type="match status" value="1"/>
</dbReference>
<dbReference type="PANTHER" id="PTHR10953:SF4">
    <property type="entry name" value="UBIQUITIN-ACTIVATING ENZYME E1 C-TERMINAL DOMAIN-CONTAINING PROTEIN"/>
    <property type="match status" value="1"/>
</dbReference>
<evidence type="ECO:0000256" key="5">
    <source>
        <dbReference type="ARBA" id="ARBA00022598"/>
    </source>
</evidence>
<keyword evidence="6" id="KW-0547">Nucleotide-binding</keyword>
<evidence type="ECO:0000256" key="8">
    <source>
        <dbReference type="ARBA" id="ARBA00022840"/>
    </source>
</evidence>
<dbReference type="InterPro" id="IPR045886">
    <property type="entry name" value="ThiF/MoeB/HesA"/>
</dbReference>
<reference evidence="10 11" key="1">
    <citation type="submission" date="2010-05" db="EMBL/GenBank/DDBJ databases">
        <title>The Genome Sequence of Thecamonas trahens ATCC 50062.</title>
        <authorList>
            <consortium name="The Broad Institute Genome Sequencing Platform"/>
            <person name="Russ C."/>
            <person name="Cuomo C."/>
            <person name="Shea T."/>
            <person name="Young S.K."/>
            <person name="Zeng Q."/>
            <person name="Koehrsen M."/>
            <person name="Haas B."/>
            <person name="Borodovsky M."/>
            <person name="Guigo R."/>
            <person name="Alvarado L."/>
            <person name="Berlin A."/>
            <person name="Bochicchio J."/>
            <person name="Borenstein D."/>
            <person name="Chapman S."/>
            <person name="Chen Z."/>
            <person name="Freedman E."/>
            <person name="Gellesch M."/>
            <person name="Goldberg J."/>
            <person name="Griggs A."/>
            <person name="Gujja S."/>
            <person name="Heilman E."/>
            <person name="Heiman D."/>
            <person name="Hepburn T."/>
            <person name="Howarth C."/>
            <person name="Jen D."/>
            <person name="Larson L."/>
            <person name="Mehta T."/>
            <person name="Park D."/>
            <person name="Pearson M."/>
            <person name="Roberts A."/>
            <person name="Saif S."/>
            <person name="Shenoy N."/>
            <person name="Sisk P."/>
            <person name="Stolte C."/>
            <person name="Sykes S."/>
            <person name="Thomson T."/>
            <person name="Walk T."/>
            <person name="White J."/>
            <person name="Yandava C."/>
            <person name="Burger G."/>
            <person name="Gray M.W."/>
            <person name="Holland P.W.H."/>
            <person name="King N."/>
            <person name="Lang F.B.F."/>
            <person name="Roger A.J."/>
            <person name="Ruiz-Trillo I."/>
            <person name="Lander E."/>
            <person name="Nusbaum C."/>
        </authorList>
    </citation>
    <scope>NUCLEOTIDE SEQUENCE [LARGE SCALE GENOMIC DNA]</scope>
    <source>
        <strain evidence="10 11">ATCC 50062</strain>
    </source>
</reference>
<proteinExistence type="inferred from homology"/>
<keyword evidence="5" id="KW-0436">Ligase</keyword>
<dbReference type="FunFam" id="3.10.290.60:FF:000001">
    <property type="entry name" value="Ubiquitin-activating enzyme E1 2"/>
    <property type="match status" value="1"/>
</dbReference>
<accession>A0A0L0DDR6</accession>
<dbReference type="NCBIfam" id="TIGR01408">
    <property type="entry name" value="Ube1"/>
    <property type="match status" value="1"/>
</dbReference>